<feature type="transmembrane region" description="Helical" evidence="4">
    <location>
        <begin position="37"/>
        <end position="57"/>
    </location>
</feature>
<proteinExistence type="predicted"/>
<feature type="transmembrane region" description="Helical" evidence="4">
    <location>
        <begin position="12"/>
        <end position="31"/>
    </location>
</feature>
<evidence type="ECO:0000313" key="6">
    <source>
        <dbReference type="EMBL" id="MQY11652.1"/>
    </source>
</evidence>
<dbReference type="EMBL" id="WEGJ01000004">
    <property type="protein sequence ID" value="MQY11652.1"/>
    <property type="molecule type" value="Genomic_DNA"/>
</dbReference>
<dbReference type="InterPro" id="IPR050482">
    <property type="entry name" value="Sensor_HK_TwoCompSys"/>
</dbReference>
<keyword evidence="3" id="KW-0902">Two-component regulatory system</keyword>
<sequence>MTVESAQRTATLLLTVLLSSVMFTAILHLVYESEQVWQIGFGCLAMAGIYVCQLYTTRNLARIRLNGRTRAWLIAGQAVLTYVPIYYLSDHWVGLSGMLAATVLLTMRGSWAWLLAFVSWSSVMVSGRLAGYGWNDVAWTGSATLTIACMVYAVSLLADLVVRLRAAQDELAHMAVEQERLRFSRDLHDLLGISLSAITLRSELSKRLVDVSPGRAKEELTAVLETSRQALADLRAVSRKYRELSFAAELKSVVALLDTAGVRVTCDTRLDDLETDTETVLATVLREAVSNVLRHSSVRVCRIEAGQSDGTVRLSVVNDGLDPAGPTPQHDSSGLQNLSQRVHAIGGTLEAEVRPDGCFGLTARVPVSVAAGSGGPQAPLHQDC</sequence>
<protein>
    <recommendedName>
        <fullName evidence="5">Signal transduction histidine kinase subgroup 3 dimerisation and phosphoacceptor domain-containing protein</fullName>
    </recommendedName>
</protein>
<evidence type="ECO:0000256" key="4">
    <source>
        <dbReference type="SAM" id="Phobius"/>
    </source>
</evidence>
<accession>A0A7K0CF36</accession>
<dbReference type="GO" id="GO:0000155">
    <property type="term" value="F:phosphorelay sensor kinase activity"/>
    <property type="evidence" value="ECO:0007669"/>
    <property type="project" value="InterPro"/>
</dbReference>
<feature type="transmembrane region" description="Helical" evidence="4">
    <location>
        <begin position="69"/>
        <end position="89"/>
    </location>
</feature>
<dbReference type="InterPro" id="IPR036890">
    <property type="entry name" value="HATPase_C_sf"/>
</dbReference>
<evidence type="ECO:0000313" key="7">
    <source>
        <dbReference type="Proteomes" id="UP000466345"/>
    </source>
</evidence>
<evidence type="ECO:0000256" key="1">
    <source>
        <dbReference type="ARBA" id="ARBA00022679"/>
    </source>
</evidence>
<dbReference type="Pfam" id="PF07730">
    <property type="entry name" value="HisKA_3"/>
    <property type="match status" value="1"/>
</dbReference>
<keyword evidence="4" id="KW-1133">Transmembrane helix</keyword>
<feature type="transmembrane region" description="Helical" evidence="4">
    <location>
        <begin position="109"/>
        <end position="130"/>
    </location>
</feature>
<dbReference type="Gene3D" id="3.30.565.10">
    <property type="entry name" value="Histidine kinase-like ATPase, C-terminal domain"/>
    <property type="match status" value="1"/>
</dbReference>
<evidence type="ECO:0000259" key="5">
    <source>
        <dbReference type="Pfam" id="PF07730"/>
    </source>
</evidence>
<dbReference type="OrthoDB" id="5241784at2"/>
<keyword evidence="4" id="KW-0812">Transmembrane</keyword>
<dbReference type="Proteomes" id="UP000466345">
    <property type="component" value="Unassembled WGS sequence"/>
</dbReference>
<gene>
    <name evidence="6" type="ORF">SRB5_17710</name>
</gene>
<name>A0A7K0CF36_9ACTN</name>
<organism evidence="6 7">
    <name type="scientific">Streptomyces smaragdinus</name>
    <dbReference type="NCBI Taxonomy" id="2585196"/>
    <lineage>
        <taxon>Bacteria</taxon>
        <taxon>Bacillati</taxon>
        <taxon>Actinomycetota</taxon>
        <taxon>Actinomycetes</taxon>
        <taxon>Kitasatosporales</taxon>
        <taxon>Streptomycetaceae</taxon>
        <taxon>Streptomyces</taxon>
    </lineage>
</organism>
<keyword evidence="4" id="KW-0472">Membrane</keyword>
<dbReference type="GO" id="GO:0046983">
    <property type="term" value="F:protein dimerization activity"/>
    <property type="evidence" value="ECO:0007669"/>
    <property type="project" value="InterPro"/>
</dbReference>
<comment type="caution">
    <text evidence="6">The sequence shown here is derived from an EMBL/GenBank/DDBJ whole genome shotgun (WGS) entry which is preliminary data.</text>
</comment>
<evidence type="ECO:0000256" key="3">
    <source>
        <dbReference type="ARBA" id="ARBA00023012"/>
    </source>
</evidence>
<keyword evidence="1" id="KW-0808">Transferase</keyword>
<dbReference type="GO" id="GO:0016020">
    <property type="term" value="C:membrane"/>
    <property type="evidence" value="ECO:0007669"/>
    <property type="project" value="InterPro"/>
</dbReference>
<dbReference type="SUPFAM" id="SSF55874">
    <property type="entry name" value="ATPase domain of HSP90 chaperone/DNA topoisomerase II/histidine kinase"/>
    <property type="match status" value="1"/>
</dbReference>
<feature type="domain" description="Signal transduction histidine kinase subgroup 3 dimerisation and phosphoacceptor" evidence="5">
    <location>
        <begin position="179"/>
        <end position="243"/>
    </location>
</feature>
<dbReference type="InterPro" id="IPR011712">
    <property type="entry name" value="Sig_transdc_His_kin_sub3_dim/P"/>
</dbReference>
<feature type="transmembrane region" description="Helical" evidence="4">
    <location>
        <begin position="137"/>
        <end position="158"/>
    </location>
</feature>
<evidence type="ECO:0000256" key="2">
    <source>
        <dbReference type="ARBA" id="ARBA00022777"/>
    </source>
</evidence>
<keyword evidence="2" id="KW-0418">Kinase</keyword>
<dbReference type="RefSeq" id="WP_153450951.1">
    <property type="nucleotide sequence ID" value="NZ_WEGJ01000004.1"/>
</dbReference>
<dbReference type="PANTHER" id="PTHR24421">
    <property type="entry name" value="NITRATE/NITRITE SENSOR PROTEIN NARX-RELATED"/>
    <property type="match status" value="1"/>
</dbReference>
<dbReference type="PANTHER" id="PTHR24421:SF63">
    <property type="entry name" value="SENSOR HISTIDINE KINASE DESK"/>
    <property type="match status" value="1"/>
</dbReference>
<reference evidence="6 7" key="1">
    <citation type="submission" date="2019-10" db="EMBL/GenBank/DDBJ databases">
        <title>Streptomyces smaragdinus sp. nov. and Streptomyces fabii sp. nov., isolated from the gut of fungus growing-termite Macrotermes natalensis.</title>
        <authorList>
            <person name="Schwitalla J."/>
            <person name="Benndorf R."/>
            <person name="Martin K."/>
            <person name="De Beer W."/>
            <person name="Kaster A.-K."/>
            <person name="Vollmers J."/>
            <person name="Poulsen M."/>
            <person name="Beemelmanns C."/>
        </authorList>
    </citation>
    <scope>NUCLEOTIDE SEQUENCE [LARGE SCALE GENOMIC DNA]</scope>
    <source>
        <strain evidence="6 7">RB5</strain>
    </source>
</reference>
<keyword evidence="7" id="KW-1185">Reference proteome</keyword>
<dbReference type="AlphaFoldDB" id="A0A7K0CF36"/>
<dbReference type="Gene3D" id="1.20.5.1930">
    <property type="match status" value="1"/>
</dbReference>
<dbReference type="CDD" id="cd16917">
    <property type="entry name" value="HATPase_UhpB-NarQ-NarX-like"/>
    <property type="match status" value="1"/>
</dbReference>